<evidence type="ECO:0000256" key="4">
    <source>
        <dbReference type="ARBA" id="ARBA00022496"/>
    </source>
</evidence>
<evidence type="ECO:0000256" key="3">
    <source>
        <dbReference type="ARBA" id="ARBA00022475"/>
    </source>
</evidence>
<evidence type="ECO:0000259" key="9">
    <source>
        <dbReference type="SMART" id="SM00382"/>
    </source>
</evidence>
<dbReference type="CDD" id="cd00267">
    <property type="entry name" value="ABC_ATPase"/>
    <property type="match status" value="1"/>
</dbReference>
<evidence type="ECO:0000313" key="10">
    <source>
        <dbReference type="EMBL" id="MBB5833143.1"/>
    </source>
</evidence>
<dbReference type="InterPro" id="IPR038729">
    <property type="entry name" value="Rad50/SbcC_AAA"/>
</dbReference>
<gene>
    <name evidence="10" type="ORF">HNR70_002956</name>
</gene>
<dbReference type="SMART" id="SM00382">
    <property type="entry name" value="AAA"/>
    <property type="match status" value="1"/>
</dbReference>
<evidence type="ECO:0000256" key="8">
    <source>
        <dbReference type="SAM" id="MobiDB-lite"/>
    </source>
</evidence>
<evidence type="ECO:0000256" key="2">
    <source>
        <dbReference type="ARBA" id="ARBA00022448"/>
    </source>
</evidence>
<dbReference type="RefSeq" id="WP_184326347.1">
    <property type="nucleotide sequence ID" value="NZ_JACHLZ010000001.1"/>
</dbReference>
<protein>
    <submittedName>
        <fullName evidence="10">Putative ATPase</fullName>
    </submittedName>
</protein>
<comment type="subcellular location">
    <subcellularLocation>
        <location evidence="1">Cell membrane</location>
        <topology evidence="1">Peripheral membrane protein</topology>
    </subcellularLocation>
</comment>
<reference evidence="10 11" key="1">
    <citation type="submission" date="2020-08" db="EMBL/GenBank/DDBJ databases">
        <title>Sequencing the genomes of 1000 actinobacteria strains.</title>
        <authorList>
            <person name="Klenk H.-P."/>
        </authorList>
    </citation>
    <scope>NUCLEOTIDE SEQUENCE [LARGE SCALE GENOMIC DNA]</scope>
    <source>
        <strain evidence="10 11">DSM 28796</strain>
    </source>
</reference>
<feature type="region of interest" description="Disordered" evidence="8">
    <location>
        <begin position="1"/>
        <end position="20"/>
    </location>
</feature>
<keyword evidence="7" id="KW-0472">Membrane</keyword>
<evidence type="ECO:0000256" key="5">
    <source>
        <dbReference type="ARBA" id="ARBA00023004"/>
    </source>
</evidence>
<keyword evidence="2" id="KW-0813">Transport</keyword>
<keyword evidence="5" id="KW-0408">Iron</keyword>
<accession>A0A841AGL7</accession>
<keyword evidence="4" id="KW-0410">Iron transport</keyword>
<organism evidence="10 11">
    <name type="scientific">Brachybacterium aquaticum</name>
    <dbReference type="NCBI Taxonomy" id="1432564"/>
    <lineage>
        <taxon>Bacteria</taxon>
        <taxon>Bacillati</taxon>
        <taxon>Actinomycetota</taxon>
        <taxon>Actinomycetes</taxon>
        <taxon>Micrococcales</taxon>
        <taxon>Dermabacteraceae</taxon>
        <taxon>Brachybacterium</taxon>
    </lineage>
</organism>
<comment type="caution">
    <text evidence="10">The sequence shown here is derived from an EMBL/GenBank/DDBJ whole genome shotgun (WGS) entry which is preliminary data.</text>
</comment>
<name>A0A841AGL7_9MICO</name>
<dbReference type="SUPFAM" id="SSF52540">
    <property type="entry name" value="P-loop containing nucleoside triphosphate hydrolases"/>
    <property type="match status" value="1"/>
</dbReference>
<keyword evidence="3" id="KW-1003">Cell membrane</keyword>
<dbReference type="GO" id="GO:0006302">
    <property type="term" value="P:double-strand break repair"/>
    <property type="evidence" value="ECO:0007669"/>
    <property type="project" value="InterPro"/>
</dbReference>
<keyword evidence="6" id="KW-0406">Ion transport</keyword>
<dbReference type="Gene3D" id="3.40.50.300">
    <property type="entry name" value="P-loop containing nucleotide triphosphate hydrolases"/>
    <property type="match status" value="2"/>
</dbReference>
<dbReference type="GO" id="GO:0006826">
    <property type="term" value="P:iron ion transport"/>
    <property type="evidence" value="ECO:0007669"/>
    <property type="project" value="UniProtKB-KW"/>
</dbReference>
<sequence length="254" mass="27210">MDGLFDDSFDEPGPSRDPFTDLALPVREVRGHPKAPADPATWPATVPAVRQVLREGLALGQITVLTGENGSGKSTLVEALAGACGLNPEGGGTGAMHATRSTESPLAEHLQVTRGAGAPRSGFFLRAETMHSLFTYYEEIGVGGMMHERSHGESFLALVEERSRIRGLWLLDEPESALSVAGCLALLDRLQELAAGGSQIVLSTHSPVLAALPGADLYELGEWGLRPSGYDDLELVRTWRAFLDEPACFLRHPD</sequence>
<feature type="compositionally biased region" description="Acidic residues" evidence="8">
    <location>
        <begin position="1"/>
        <end position="10"/>
    </location>
</feature>
<evidence type="ECO:0000313" key="11">
    <source>
        <dbReference type="Proteomes" id="UP000588158"/>
    </source>
</evidence>
<keyword evidence="11" id="KW-1185">Reference proteome</keyword>
<dbReference type="Pfam" id="PF13476">
    <property type="entry name" value="AAA_23"/>
    <property type="match status" value="1"/>
</dbReference>
<dbReference type="EMBL" id="JACHLZ010000001">
    <property type="protein sequence ID" value="MBB5833143.1"/>
    <property type="molecule type" value="Genomic_DNA"/>
</dbReference>
<dbReference type="PANTHER" id="PTHR42771:SF2">
    <property type="entry name" value="IRON(3+)-HYDROXAMATE IMPORT ATP-BINDING PROTEIN FHUC"/>
    <property type="match status" value="1"/>
</dbReference>
<dbReference type="InterPro" id="IPR027417">
    <property type="entry name" value="P-loop_NTPase"/>
</dbReference>
<evidence type="ECO:0000256" key="6">
    <source>
        <dbReference type="ARBA" id="ARBA00023065"/>
    </source>
</evidence>
<proteinExistence type="predicted"/>
<evidence type="ECO:0000256" key="7">
    <source>
        <dbReference type="ARBA" id="ARBA00023136"/>
    </source>
</evidence>
<dbReference type="InterPro" id="IPR003593">
    <property type="entry name" value="AAA+_ATPase"/>
</dbReference>
<dbReference type="AlphaFoldDB" id="A0A841AGL7"/>
<feature type="domain" description="AAA+ ATPase" evidence="9">
    <location>
        <begin position="59"/>
        <end position="222"/>
    </location>
</feature>
<dbReference type="InterPro" id="IPR051535">
    <property type="entry name" value="Siderophore_ABC-ATPase"/>
</dbReference>
<dbReference type="GO" id="GO:0016887">
    <property type="term" value="F:ATP hydrolysis activity"/>
    <property type="evidence" value="ECO:0007669"/>
    <property type="project" value="InterPro"/>
</dbReference>
<dbReference type="Proteomes" id="UP000588158">
    <property type="component" value="Unassembled WGS sequence"/>
</dbReference>
<dbReference type="PANTHER" id="PTHR42771">
    <property type="entry name" value="IRON(3+)-HYDROXAMATE IMPORT ATP-BINDING PROTEIN FHUC"/>
    <property type="match status" value="1"/>
</dbReference>
<dbReference type="GO" id="GO:0005886">
    <property type="term" value="C:plasma membrane"/>
    <property type="evidence" value="ECO:0007669"/>
    <property type="project" value="UniProtKB-SubCell"/>
</dbReference>
<evidence type="ECO:0000256" key="1">
    <source>
        <dbReference type="ARBA" id="ARBA00004202"/>
    </source>
</evidence>